<sequence length="126" mass="13402">MTSPADPFSDTSDHEFSRLLDRFRQETAELERLRERIAAVRGRGVAADGRVVVETTQTGALAGLVIDSRAMRLDSAELAAAILEASAESAGDAQRAVGDLMAPFVTGTVLDHTGPPDARRARGSRP</sequence>
<dbReference type="RefSeq" id="WP_189123930.1">
    <property type="nucleotide sequence ID" value="NZ_BMNH01000004.1"/>
</dbReference>
<dbReference type="Gene3D" id="3.30.1310.10">
    <property type="entry name" value="Nucleoid-associated protein YbaB-like domain"/>
    <property type="match status" value="1"/>
</dbReference>
<reference evidence="2" key="1">
    <citation type="journal article" date="2014" name="Int. J. Syst. Evol. Microbiol.">
        <title>Complete genome sequence of Corynebacterium casei LMG S-19264T (=DSM 44701T), isolated from a smear-ripened cheese.</title>
        <authorList>
            <consortium name="US DOE Joint Genome Institute (JGI-PGF)"/>
            <person name="Walter F."/>
            <person name="Albersmeier A."/>
            <person name="Kalinowski J."/>
            <person name="Ruckert C."/>
        </authorList>
    </citation>
    <scope>NUCLEOTIDE SEQUENCE</scope>
    <source>
        <strain evidence="2">CGMCC 4.7368</strain>
    </source>
</reference>
<organism evidence="2 3">
    <name type="scientific">Nonomuraea cavernae</name>
    <dbReference type="NCBI Taxonomy" id="2045107"/>
    <lineage>
        <taxon>Bacteria</taxon>
        <taxon>Bacillati</taxon>
        <taxon>Actinomycetota</taxon>
        <taxon>Actinomycetes</taxon>
        <taxon>Streptosporangiales</taxon>
        <taxon>Streptosporangiaceae</taxon>
        <taxon>Nonomuraea</taxon>
    </lineage>
</organism>
<evidence type="ECO:0000313" key="3">
    <source>
        <dbReference type="Proteomes" id="UP000646523"/>
    </source>
</evidence>
<dbReference type="GO" id="GO:0003677">
    <property type="term" value="F:DNA binding"/>
    <property type="evidence" value="ECO:0007669"/>
    <property type="project" value="InterPro"/>
</dbReference>
<accession>A0A917YUV1</accession>
<evidence type="ECO:0000256" key="1">
    <source>
        <dbReference type="SAM" id="Coils"/>
    </source>
</evidence>
<gene>
    <name evidence="2" type="ORF">GCM10012289_22380</name>
</gene>
<dbReference type="AlphaFoldDB" id="A0A917YUV1"/>
<dbReference type="InterPro" id="IPR036894">
    <property type="entry name" value="YbaB-like_sf"/>
</dbReference>
<feature type="coiled-coil region" evidence="1">
    <location>
        <begin position="16"/>
        <end position="43"/>
    </location>
</feature>
<evidence type="ECO:0008006" key="4">
    <source>
        <dbReference type="Google" id="ProtNLM"/>
    </source>
</evidence>
<dbReference type="InterPro" id="IPR004401">
    <property type="entry name" value="YbaB/EbfC"/>
</dbReference>
<dbReference type="EMBL" id="BMNH01000004">
    <property type="protein sequence ID" value="GGO66982.1"/>
    <property type="molecule type" value="Genomic_DNA"/>
</dbReference>
<comment type="caution">
    <text evidence="2">The sequence shown here is derived from an EMBL/GenBank/DDBJ whole genome shotgun (WGS) entry which is preliminary data.</text>
</comment>
<keyword evidence="1" id="KW-0175">Coiled coil</keyword>
<dbReference type="Pfam" id="PF02575">
    <property type="entry name" value="YbaB_DNA_bd"/>
    <property type="match status" value="1"/>
</dbReference>
<dbReference type="Proteomes" id="UP000646523">
    <property type="component" value="Unassembled WGS sequence"/>
</dbReference>
<reference evidence="2" key="2">
    <citation type="submission" date="2020-09" db="EMBL/GenBank/DDBJ databases">
        <authorList>
            <person name="Sun Q."/>
            <person name="Zhou Y."/>
        </authorList>
    </citation>
    <scope>NUCLEOTIDE SEQUENCE</scope>
    <source>
        <strain evidence="2">CGMCC 4.7368</strain>
    </source>
</reference>
<evidence type="ECO:0000313" key="2">
    <source>
        <dbReference type="EMBL" id="GGO66982.1"/>
    </source>
</evidence>
<proteinExistence type="predicted"/>
<protein>
    <recommendedName>
        <fullName evidence="4">YbaB/EbfC family DNA-binding protein</fullName>
    </recommendedName>
</protein>
<name>A0A917YUV1_9ACTN</name>
<dbReference type="SUPFAM" id="SSF82607">
    <property type="entry name" value="YbaB-like"/>
    <property type="match status" value="1"/>
</dbReference>
<keyword evidence="3" id="KW-1185">Reference proteome</keyword>